<evidence type="ECO:0000256" key="7">
    <source>
        <dbReference type="SAM" id="Phobius"/>
    </source>
</evidence>
<dbReference type="AlphaFoldDB" id="A0A9E6PPJ1"/>
<dbReference type="Proteomes" id="UP000634530">
    <property type="component" value="Chromosome"/>
</dbReference>
<feature type="transmembrane region" description="Helical" evidence="7">
    <location>
        <begin position="306"/>
        <end position="324"/>
    </location>
</feature>
<comment type="similarity">
    <text evidence="6">Belongs to the major facilitator superfamily. Phthalate permease family.</text>
</comment>
<proteinExistence type="inferred from homology"/>
<sequence>MNKNKSQYRWFIVTLLFIAMVINYMDRAALSVAMPFITKSFELTPSEKGMVFSGFFIGYAAFNFIGGYLADRYGPKRVFLWAMCIWSALCALTATAYSFWSLLIVRALFGIGEGPVPTTANKVVNNWFPIRERARAVGINQAGGPLGGALAGPVIGVLALSLGWQWSFVIVGAIGVVWAIAWKLIATDHPAQHPRVSADELADIQAGRDSATTTDDATDKPSLLCVLLRPAVLCTGFSLFCYNYTLYFFMTWFPSYLVDTKGVSLQQMSWITAFPWLVGACGMAAGGFLIDRIYQKTGRQLFSRKVVLVSCLTIAAACIGLSGRSESTHLVVFFMSIAIGFLMLTASAYWALIQDTVPSCYVGTAGGLMHGMGNCAGLFAPTLTGFIIQMTGTYSAAFVVTGVLGVAGALAVGLFVRERNEMPSQRTVTTG</sequence>
<organism evidence="9 10">
    <name type="scientific">Pseudomonas vanderleydeniana</name>
    <dbReference type="NCBI Taxonomy" id="2745495"/>
    <lineage>
        <taxon>Bacteria</taxon>
        <taxon>Pseudomonadati</taxon>
        <taxon>Pseudomonadota</taxon>
        <taxon>Gammaproteobacteria</taxon>
        <taxon>Pseudomonadales</taxon>
        <taxon>Pseudomonadaceae</taxon>
        <taxon>Pseudomonas</taxon>
    </lineage>
</organism>
<dbReference type="PANTHER" id="PTHR11662">
    <property type="entry name" value="SOLUTE CARRIER FAMILY 17"/>
    <property type="match status" value="1"/>
</dbReference>
<evidence type="ECO:0000256" key="5">
    <source>
        <dbReference type="ARBA" id="ARBA00023136"/>
    </source>
</evidence>
<evidence type="ECO:0000313" key="10">
    <source>
        <dbReference type="Proteomes" id="UP000634530"/>
    </source>
</evidence>
<feature type="transmembrane region" description="Helical" evidence="7">
    <location>
        <begin position="330"/>
        <end position="353"/>
    </location>
</feature>
<reference evidence="9 10" key="2">
    <citation type="journal article" date="2021" name="Microorganisms">
        <title>The Ever-Expanding Pseudomonas Genus: Description of 43 New Species and Partition of the Pseudomonas putida Group.</title>
        <authorList>
            <person name="Girard L."/>
            <person name="Lood C."/>
            <person name="Hofte M."/>
            <person name="Vandamme P."/>
            <person name="Rokni-Zadeh H."/>
            <person name="van Noort V."/>
            <person name="Lavigne R."/>
            <person name="De Mot R."/>
        </authorList>
    </citation>
    <scope>NUCLEOTIDE SEQUENCE [LARGE SCALE GENOMIC DNA]</scope>
    <source>
        <strain evidence="9 10">RW8P3</strain>
    </source>
</reference>
<keyword evidence="3 7" id="KW-0812">Transmembrane</keyword>
<dbReference type="PANTHER" id="PTHR11662:SF399">
    <property type="entry name" value="FI19708P1-RELATED"/>
    <property type="match status" value="1"/>
</dbReference>
<feature type="transmembrane region" description="Helical" evidence="7">
    <location>
        <begin position="394"/>
        <end position="416"/>
    </location>
</feature>
<feature type="transmembrane region" description="Helical" evidence="7">
    <location>
        <begin position="78"/>
        <end position="100"/>
    </location>
</feature>
<dbReference type="InterPro" id="IPR000849">
    <property type="entry name" value="Sugar_P_transporter"/>
</dbReference>
<dbReference type="InterPro" id="IPR020846">
    <property type="entry name" value="MFS_dom"/>
</dbReference>
<keyword evidence="2" id="KW-1003">Cell membrane</keyword>
<feature type="transmembrane region" description="Helical" evidence="7">
    <location>
        <begin position="273"/>
        <end position="294"/>
    </location>
</feature>
<evidence type="ECO:0000313" key="9">
    <source>
        <dbReference type="EMBL" id="QXI30622.1"/>
    </source>
</evidence>
<name>A0A9E6PPJ1_9PSED</name>
<keyword evidence="5 7" id="KW-0472">Membrane</keyword>
<evidence type="ECO:0000256" key="3">
    <source>
        <dbReference type="ARBA" id="ARBA00022692"/>
    </source>
</evidence>
<feature type="domain" description="Major facilitator superfamily (MFS) profile" evidence="8">
    <location>
        <begin position="12"/>
        <end position="420"/>
    </location>
</feature>
<dbReference type="PROSITE" id="PS50850">
    <property type="entry name" value="MFS"/>
    <property type="match status" value="1"/>
</dbReference>
<reference evidence="9 10" key="1">
    <citation type="journal article" date="2020" name="Microorganisms">
        <title>Reliable Identification of Environmental Pseudomonas Isolates Using the rpoD Gene.</title>
        <authorList>
            <consortium name="The Broad Institute Genome Sequencing Platform"/>
            <person name="Girard L."/>
            <person name="Lood C."/>
            <person name="Rokni-Zadeh H."/>
            <person name="van Noort V."/>
            <person name="Lavigne R."/>
            <person name="De Mot R."/>
        </authorList>
    </citation>
    <scope>NUCLEOTIDE SEQUENCE [LARGE SCALE GENOMIC DNA]</scope>
    <source>
        <strain evidence="9 10">RW8P3</strain>
    </source>
</reference>
<dbReference type="KEGG" id="pvw:HU752_012050"/>
<dbReference type="EMBL" id="CP077093">
    <property type="protein sequence ID" value="QXI30622.1"/>
    <property type="molecule type" value="Genomic_DNA"/>
</dbReference>
<feature type="transmembrane region" description="Helical" evidence="7">
    <location>
        <begin position="49"/>
        <end position="71"/>
    </location>
</feature>
<dbReference type="RefSeq" id="WP_186680420.1">
    <property type="nucleotide sequence ID" value="NZ_CP077093.1"/>
</dbReference>
<keyword evidence="10" id="KW-1185">Reference proteome</keyword>
<evidence type="ECO:0000256" key="1">
    <source>
        <dbReference type="ARBA" id="ARBA00004651"/>
    </source>
</evidence>
<dbReference type="InterPro" id="IPR036259">
    <property type="entry name" value="MFS_trans_sf"/>
</dbReference>
<dbReference type="GO" id="GO:0022857">
    <property type="term" value="F:transmembrane transporter activity"/>
    <property type="evidence" value="ECO:0007669"/>
    <property type="project" value="InterPro"/>
</dbReference>
<evidence type="ECO:0000256" key="6">
    <source>
        <dbReference type="ARBA" id="ARBA00038514"/>
    </source>
</evidence>
<accession>A0A9E6PPJ1</accession>
<evidence type="ECO:0000256" key="4">
    <source>
        <dbReference type="ARBA" id="ARBA00022989"/>
    </source>
</evidence>
<dbReference type="SUPFAM" id="SSF103473">
    <property type="entry name" value="MFS general substrate transporter"/>
    <property type="match status" value="1"/>
</dbReference>
<protein>
    <submittedName>
        <fullName evidence="9">MFS transporter</fullName>
    </submittedName>
</protein>
<dbReference type="PIRSF" id="PIRSF002808">
    <property type="entry name" value="Hexose_phosphate_transp"/>
    <property type="match status" value="1"/>
</dbReference>
<dbReference type="Gene3D" id="1.20.1250.20">
    <property type="entry name" value="MFS general substrate transporter like domains"/>
    <property type="match status" value="2"/>
</dbReference>
<dbReference type="InterPro" id="IPR011701">
    <property type="entry name" value="MFS"/>
</dbReference>
<keyword evidence="4 7" id="KW-1133">Transmembrane helix</keyword>
<feature type="transmembrane region" description="Helical" evidence="7">
    <location>
        <begin position="230"/>
        <end position="253"/>
    </location>
</feature>
<dbReference type="Pfam" id="PF07690">
    <property type="entry name" value="MFS_1"/>
    <property type="match status" value="1"/>
</dbReference>
<evidence type="ECO:0000256" key="2">
    <source>
        <dbReference type="ARBA" id="ARBA00022475"/>
    </source>
</evidence>
<evidence type="ECO:0000259" key="8">
    <source>
        <dbReference type="PROSITE" id="PS50850"/>
    </source>
</evidence>
<comment type="subcellular location">
    <subcellularLocation>
        <location evidence="1">Cell membrane</location>
        <topology evidence="1">Multi-pass membrane protein</topology>
    </subcellularLocation>
</comment>
<gene>
    <name evidence="9" type="ORF">HU752_012050</name>
</gene>
<feature type="transmembrane region" description="Helical" evidence="7">
    <location>
        <begin position="164"/>
        <end position="185"/>
    </location>
</feature>
<dbReference type="InterPro" id="IPR050382">
    <property type="entry name" value="MFS_Na/Anion_cotransporter"/>
</dbReference>
<dbReference type="CDD" id="cd17319">
    <property type="entry name" value="MFS_ExuT_GudP_like"/>
    <property type="match status" value="1"/>
</dbReference>
<feature type="transmembrane region" description="Helical" evidence="7">
    <location>
        <begin position="365"/>
        <end position="388"/>
    </location>
</feature>
<dbReference type="GO" id="GO:0005886">
    <property type="term" value="C:plasma membrane"/>
    <property type="evidence" value="ECO:0007669"/>
    <property type="project" value="UniProtKB-SubCell"/>
</dbReference>